<keyword evidence="3" id="KW-1185">Reference proteome</keyword>
<feature type="region of interest" description="Disordered" evidence="1">
    <location>
        <begin position="46"/>
        <end position="120"/>
    </location>
</feature>
<evidence type="ECO:0000313" key="2">
    <source>
        <dbReference type="EMBL" id="KAH1169303.1"/>
    </source>
</evidence>
<comment type="caution">
    <text evidence="2">The sequence shown here is derived from an EMBL/GenBank/DDBJ whole genome shotgun (WGS) entry which is preliminary data.</text>
</comment>
<evidence type="ECO:0000313" key="3">
    <source>
        <dbReference type="Proteomes" id="UP000827986"/>
    </source>
</evidence>
<feature type="compositionally biased region" description="Polar residues" evidence="1">
    <location>
        <begin position="97"/>
        <end position="120"/>
    </location>
</feature>
<proteinExistence type="predicted"/>
<evidence type="ECO:0000256" key="1">
    <source>
        <dbReference type="SAM" id="MobiDB-lite"/>
    </source>
</evidence>
<feature type="compositionally biased region" description="Gly residues" evidence="1">
    <location>
        <begin position="68"/>
        <end position="83"/>
    </location>
</feature>
<gene>
    <name evidence="2" type="ORF">KIL84_013893</name>
</gene>
<organism evidence="2 3">
    <name type="scientific">Mauremys mutica</name>
    <name type="common">yellowpond turtle</name>
    <dbReference type="NCBI Taxonomy" id="74926"/>
    <lineage>
        <taxon>Eukaryota</taxon>
        <taxon>Metazoa</taxon>
        <taxon>Chordata</taxon>
        <taxon>Craniata</taxon>
        <taxon>Vertebrata</taxon>
        <taxon>Euteleostomi</taxon>
        <taxon>Archelosauria</taxon>
        <taxon>Testudinata</taxon>
        <taxon>Testudines</taxon>
        <taxon>Cryptodira</taxon>
        <taxon>Durocryptodira</taxon>
        <taxon>Testudinoidea</taxon>
        <taxon>Geoemydidae</taxon>
        <taxon>Geoemydinae</taxon>
        <taxon>Mauremys</taxon>
    </lineage>
</organism>
<accession>A0A9D4ASJ7</accession>
<dbReference type="Proteomes" id="UP000827986">
    <property type="component" value="Unassembled WGS sequence"/>
</dbReference>
<dbReference type="AlphaFoldDB" id="A0A9D4ASJ7"/>
<dbReference type="EMBL" id="JAHDVG010000485">
    <property type="protein sequence ID" value="KAH1169303.1"/>
    <property type="molecule type" value="Genomic_DNA"/>
</dbReference>
<sequence length="120" mass="12324">MMSAARLAESTVMLGRCHRPLRGTLLKQPRHQGRWLGDPVTDLPLQWGPRATQPPWVAGTPWSSPAAMGGGDPGTPAIPGGGCTWSSSDTTGGGRSLPSTQLPQLPSSRGTQSSPAATGG</sequence>
<name>A0A9D4ASJ7_9SAUR</name>
<reference evidence="2" key="1">
    <citation type="submission" date="2021-09" db="EMBL/GenBank/DDBJ databases">
        <title>The genome of Mauremys mutica provides insights into the evolution of semi-aquatic lifestyle.</title>
        <authorList>
            <person name="Gong S."/>
            <person name="Gao Y."/>
        </authorList>
    </citation>
    <scope>NUCLEOTIDE SEQUENCE</scope>
    <source>
        <strain evidence="2">MM-2020</strain>
        <tissue evidence="2">Muscle</tissue>
    </source>
</reference>
<protein>
    <submittedName>
        <fullName evidence="2">Uncharacterized protein</fullName>
    </submittedName>
</protein>